<dbReference type="EMBL" id="VZDO01000022">
    <property type="protein sequence ID" value="KAB0676576.1"/>
    <property type="molecule type" value="Genomic_DNA"/>
</dbReference>
<organism evidence="1 2">
    <name type="scientific">Plantimonas leprariae</name>
    <dbReference type="NCBI Taxonomy" id="2615207"/>
    <lineage>
        <taxon>Bacteria</taxon>
        <taxon>Pseudomonadati</taxon>
        <taxon>Pseudomonadota</taxon>
        <taxon>Alphaproteobacteria</taxon>
        <taxon>Hyphomicrobiales</taxon>
        <taxon>Aurantimonadaceae</taxon>
        <taxon>Plantimonas</taxon>
    </lineage>
</organism>
<sequence length="185" mass="20433">MSWTDERVELLTKLWGDGLSASQIAGQLGGVTRNAVIGKVHRLKLETRVKTLGGAEIVREETVEIETEVEVAGAQIVQIHAAMRSVPRVAAGMNAATAFKLEEPDLPDLAPEVPVDPRRPSGEVVPIARNLTLVQLTERTCKWPLGDPLSPDFRFCGNHSDESSPYCQYHARIAFQPSSERRRLR</sequence>
<dbReference type="Pfam" id="PF07750">
    <property type="entry name" value="GcrA"/>
    <property type="match status" value="1"/>
</dbReference>
<name>A0A7V7PL08_9HYPH</name>
<evidence type="ECO:0000313" key="2">
    <source>
        <dbReference type="Proteomes" id="UP000432089"/>
    </source>
</evidence>
<comment type="caution">
    <text evidence="1">The sequence shown here is derived from an EMBL/GenBank/DDBJ whole genome shotgun (WGS) entry which is preliminary data.</text>
</comment>
<protein>
    <submittedName>
        <fullName evidence="1">GcrA cell cycle regulator</fullName>
    </submittedName>
</protein>
<dbReference type="InterPro" id="IPR011681">
    <property type="entry name" value="GcrA"/>
</dbReference>
<dbReference type="AlphaFoldDB" id="A0A7V7PL08"/>
<gene>
    <name evidence="1" type="ORF">F6X38_21065</name>
</gene>
<dbReference type="RefSeq" id="WP_150973293.1">
    <property type="nucleotide sequence ID" value="NZ_VZDO01000022.1"/>
</dbReference>
<accession>A0A7V7PL08</accession>
<reference evidence="1 2" key="1">
    <citation type="submission" date="2019-09" db="EMBL/GenBank/DDBJ databases">
        <title>YIM 132180 draft genome.</title>
        <authorList>
            <person name="Zhang K."/>
        </authorList>
    </citation>
    <scope>NUCLEOTIDE SEQUENCE [LARGE SCALE GENOMIC DNA]</scope>
    <source>
        <strain evidence="1 2">YIM 132180</strain>
    </source>
</reference>
<dbReference type="Proteomes" id="UP000432089">
    <property type="component" value="Unassembled WGS sequence"/>
</dbReference>
<evidence type="ECO:0000313" key="1">
    <source>
        <dbReference type="EMBL" id="KAB0676576.1"/>
    </source>
</evidence>
<keyword evidence="2" id="KW-1185">Reference proteome</keyword>
<dbReference type="Gene3D" id="1.10.10.60">
    <property type="entry name" value="Homeodomain-like"/>
    <property type="match status" value="1"/>
</dbReference>
<proteinExistence type="predicted"/>